<dbReference type="Proteomes" id="UP000807469">
    <property type="component" value="Unassembled WGS sequence"/>
</dbReference>
<organism evidence="1 2">
    <name type="scientific">Pholiota conissans</name>
    <dbReference type="NCBI Taxonomy" id="109636"/>
    <lineage>
        <taxon>Eukaryota</taxon>
        <taxon>Fungi</taxon>
        <taxon>Dikarya</taxon>
        <taxon>Basidiomycota</taxon>
        <taxon>Agaricomycotina</taxon>
        <taxon>Agaricomycetes</taxon>
        <taxon>Agaricomycetidae</taxon>
        <taxon>Agaricales</taxon>
        <taxon>Agaricineae</taxon>
        <taxon>Strophariaceae</taxon>
        <taxon>Pholiota</taxon>
    </lineage>
</organism>
<gene>
    <name evidence="1" type="ORF">BDN70DRAFT_976319</name>
</gene>
<sequence>MKQLEYLTLAWTYKYGLDAFLDEPGITVPDSAEALSHVDNVHLDKLRKLVLVATIESDIMRNLFSKLVVPNSCISSVTIAHFPETAGDPLFYWLQDGIDRRVDGWSKVGIPFYITMLAGARQYGFRIDHHARLQKADSDSECHAFEFRCLDYSGCFSGMPIVHFKHLLAKAQQEAAEPWLPLTASGKPHASNSRTFHHHTAALKGTLTRKGK</sequence>
<accession>A0A9P6CSU9</accession>
<keyword evidence="2" id="KW-1185">Reference proteome</keyword>
<evidence type="ECO:0000313" key="1">
    <source>
        <dbReference type="EMBL" id="KAF9471444.1"/>
    </source>
</evidence>
<protein>
    <submittedName>
        <fullName evidence="1">Uncharacterized protein</fullName>
    </submittedName>
</protein>
<dbReference type="AlphaFoldDB" id="A0A9P6CSU9"/>
<evidence type="ECO:0000313" key="2">
    <source>
        <dbReference type="Proteomes" id="UP000807469"/>
    </source>
</evidence>
<dbReference type="EMBL" id="MU155685">
    <property type="protein sequence ID" value="KAF9471444.1"/>
    <property type="molecule type" value="Genomic_DNA"/>
</dbReference>
<name>A0A9P6CSU9_9AGAR</name>
<comment type="caution">
    <text evidence="1">The sequence shown here is derived from an EMBL/GenBank/DDBJ whole genome shotgun (WGS) entry which is preliminary data.</text>
</comment>
<reference evidence="1" key="1">
    <citation type="submission" date="2020-11" db="EMBL/GenBank/DDBJ databases">
        <authorList>
            <consortium name="DOE Joint Genome Institute"/>
            <person name="Ahrendt S."/>
            <person name="Riley R."/>
            <person name="Andreopoulos W."/>
            <person name="Labutti K."/>
            <person name="Pangilinan J."/>
            <person name="Ruiz-Duenas F.J."/>
            <person name="Barrasa J.M."/>
            <person name="Sanchez-Garcia M."/>
            <person name="Camarero S."/>
            <person name="Miyauchi S."/>
            <person name="Serrano A."/>
            <person name="Linde D."/>
            <person name="Babiker R."/>
            <person name="Drula E."/>
            <person name="Ayuso-Fernandez I."/>
            <person name="Pacheco R."/>
            <person name="Padilla G."/>
            <person name="Ferreira P."/>
            <person name="Barriuso J."/>
            <person name="Kellner H."/>
            <person name="Castanera R."/>
            <person name="Alfaro M."/>
            <person name="Ramirez L."/>
            <person name="Pisabarro A.G."/>
            <person name="Kuo A."/>
            <person name="Tritt A."/>
            <person name="Lipzen A."/>
            <person name="He G."/>
            <person name="Yan M."/>
            <person name="Ng V."/>
            <person name="Cullen D."/>
            <person name="Martin F."/>
            <person name="Rosso M.-N."/>
            <person name="Henrissat B."/>
            <person name="Hibbett D."/>
            <person name="Martinez A.T."/>
            <person name="Grigoriev I.V."/>
        </authorList>
    </citation>
    <scope>NUCLEOTIDE SEQUENCE</scope>
    <source>
        <strain evidence="1">CIRM-BRFM 674</strain>
    </source>
</reference>
<proteinExistence type="predicted"/>